<comment type="caution">
    <text evidence="1">The sequence shown here is derived from an EMBL/GenBank/DDBJ whole genome shotgun (WGS) entry which is preliminary data.</text>
</comment>
<dbReference type="Proteomes" id="UP001148737">
    <property type="component" value="Unassembled WGS sequence"/>
</dbReference>
<evidence type="ECO:0000313" key="1">
    <source>
        <dbReference type="EMBL" id="KAJ3496970.1"/>
    </source>
</evidence>
<reference evidence="1" key="1">
    <citation type="submission" date="2022-07" db="EMBL/GenBank/DDBJ databases">
        <title>Genome Sequence of Lecanicillium saksenae.</title>
        <authorList>
            <person name="Buettner E."/>
        </authorList>
    </citation>
    <scope>NUCLEOTIDE SEQUENCE</scope>
    <source>
        <strain evidence="1">VT-O1</strain>
    </source>
</reference>
<organism evidence="1 2">
    <name type="scientific">Lecanicillium saksenae</name>
    <dbReference type="NCBI Taxonomy" id="468837"/>
    <lineage>
        <taxon>Eukaryota</taxon>
        <taxon>Fungi</taxon>
        <taxon>Dikarya</taxon>
        <taxon>Ascomycota</taxon>
        <taxon>Pezizomycotina</taxon>
        <taxon>Sordariomycetes</taxon>
        <taxon>Hypocreomycetidae</taxon>
        <taxon>Hypocreales</taxon>
        <taxon>Cordycipitaceae</taxon>
        <taxon>Lecanicillium</taxon>
    </lineage>
</organism>
<proteinExistence type="predicted"/>
<keyword evidence="2" id="KW-1185">Reference proteome</keyword>
<protein>
    <submittedName>
        <fullName evidence="1">Uncharacterized protein</fullName>
    </submittedName>
</protein>
<accession>A0ACC1R1I5</accession>
<sequence length="1045" mass="118418">MRLAWLSFFISCIFAITTAGATAASTNEPLYGNIRDVLTGDLDLFIGFKNGELQLSTEANFTENCHGSWSLTTTKSAHGTVFPFLVACNDRHGNFLWTGIDIGATDEAAGYTLQVFPSSEEEEVRRASYILGFRFQPRKTLQMGRPLKACLILTHAVQQNNTTIISGCGILARAVQLGKITQLSTPQTHREWPQRPYLPTEIVLRIAEYLPWEDLYSLVETFNGAKKILENYLYQRHGEQILMWAASTIQVMLARRTIRKKKTINVKSIELCCTALARAIENGHFDIAMLLLQQEDIDETDETNGIHLFETAIEKGFYFPVKKLLKRLRAATDTLLGMEAPLFLGREAAAGWLRERMSYFCFFFHTCQIGTNKKRAPRRTPWSPHIAMDHSSPYFDAAQDGSEPSLILPSSPCPSRPSTQSSLLSLTGPQTPPSKILNLDENPTPSEIATFPFELFNGQLRAATPPRLSSAKVAWWWVKGFRMRLTSNNKKLRWVCRLCVRKRCRTVSHFSYESNGSANIIKHLRDVHGIKGAGSVDETLSNRGKTLMDHFGVTSASADQRVFSTILGRVRVGAFEELLVDWITHDNLPFRIVESDRLRRLIEFISPLYKDKVPSAAVLRSRLRSLYVAAKGAVTEHLKSARGKIHITFDGWTSRHQLSLLGVNCFFVDKQWRHRTLLLAIPAICGRHTGDNLANEVADVLAEWNIESEQLGYMVLDNASNNNTAMVALGNEFGFDPNERRLRCLGHSIQLAVRRLLFGEAADAMESIGSGELDCDYDSESSSAYLLTQWRRSGPIGRLHNLNAAILHSPQNLDCIMKWQEEDLRSGVLEAVDAESGNRRVPLRPIADNETRWNSKHRMMVRALLLRRYFTRIVEKAESAWEKGRRKGMKPALIDDKLSEDDWDVVEVLIQVLAPFDEISVRLQGNPTSSEDGHISSGLFWEYFPSFEYLLAHLENLKQSDTWLAALGRESAQMMVAQVNLAWMKLNEYYSKLWPVAYIGAVVLHPCFGWPAIRYHWEGHEKARCWEEDYCARLVALWKDETVWV</sequence>
<gene>
    <name evidence="1" type="ORF">NLG97_g2263</name>
</gene>
<name>A0ACC1R1I5_9HYPO</name>
<evidence type="ECO:0000313" key="2">
    <source>
        <dbReference type="Proteomes" id="UP001148737"/>
    </source>
</evidence>
<dbReference type="EMBL" id="JANAKD010000148">
    <property type="protein sequence ID" value="KAJ3496970.1"/>
    <property type="molecule type" value="Genomic_DNA"/>
</dbReference>